<gene>
    <name evidence="2" type="ORF">PAHAL_2G294700</name>
</gene>
<sequence>MPAPDRSNMTFFSQILSPIQLSPFQAKHLPVSTSRSAQPSHPWKLAPSALHQLPCSSNPFYARTREPDTRTTPTQRPAASSVLKYPEPEGGREQVQGDKLTRGLLCWGVEFTRPHRMCGVVGACRGAWHGTTAQCDSELACWGSWRSSVGIREREREPERWRGWVEL</sequence>
<evidence type="ECO:0000256" key="1">
    <source>
        <dbReference type="SAM" id="MobiDB-lite"/>
    </source>
</evidence>
<feature type="compositionally biased region" description="Low complexity" evidence="1">
    <location>
        <begin position="70"/>
        <end position="79"/>
    </location>
</feature>
<accession>A0A2S3H0C1</accession>
<evidence type="ECO:0000313" key="2">
    <source>
        <dbReference type="EMBL" id="PAN12847.1"/>
    </source>
</evidence>
<dbReference type="Proteomes" id="UP000243499">
    <property type="component" value="Chromosome 2"/>
</dbReference>
<reference evidence="2" key="1">
    <citation type="submission" date="2018-04" db="EMBL/GenBank/DDBJ databases">
        <title>WGS assembly of Panicum hallii.</title>
        <authorList>
            <person name="Lovell J."/>
            <person name="Jenkins J."/>
            <person name="Lowry D."/>
            <person name="Mamidi S."/>
            <person name="Sreedasyam A."/>
            <person name="Weng X."/>
            <person name="Barry K."/>
            <person name="Bonette J."/>
            <person name="Campitelli B."/>
            <person name="Daum C."/>
            <person name="Gordon S."/>
            <person name="Gould B."/>
            <person name="Lipzen A."/>
            <person name="Macqueen A."/>
            <person name="Palacio-Mejia J."/>
            <person name="Plott C."/>
            <person name="Shakirov E."/>
            <person name="Shu S."/>
            <person name="Yoshinaga Y."/>
            <person name="Zane M."/>
            <person name="Rokhsar D."/>
            <person name="Grimwood J."/>
            <person name="Schmutz J."/>
            <person name="Juenger T."/>
        </authorList>
    </citation>
    <scope>NUCLEOTIDE SEQUENCE [LARGE SCALE GENOMIC DNA]</scope>
    <source>
        <strain evidence="2">FIL2</strain>
    </source>
</reference>
<dbReference type="Gramene" id="PAN12847">
    <property type="protein sequence ID" value="PAN12847"/>
    <property type="gene ID" value="PAHAL_2G294700"/>
</dbReference>
<name>A0A2S3H0C1_9POAL</name>
<proteinExistence type="predicted"/>
<organism evidence="2">
    <name type="scientific">Panicum hallii</name>
    <dbReference type="NCBI Taxonomy" id="206008"/>
    <lineage>
        <taxon>Eukaryota</taxon>
        <taxon>Viridiplantae</taxon>
        <taxon>Streptophyta</taxon>
        <taxon>Embryophyta</taxon>
        <taxon>Tracheophyta</taxon>
        <taxon>Spermatophyta</taxon>
        <taxon>Magnoliopsida</taxon>
        <taxon>Liliopsida</taxon>
        <taxon>Poales</taxon>
        <taxon>Poaceae</taxon>
        <taxon>PACMAD clade</taxon>
        <taxon>Panicoideae</taxon>
        <taxon>Panicodae</taxon>
        <taxon>Paniceae</taxon>
        <taxon>Panicinae</taxon>
        <taxon>Panicum</taxon>
        <taxon>Panicum sect. Panicum</taxon>
    </lineage>
</organism>
<protein>
    <submittedName>
        <fullName evidence="2">Uncharacterized protein</fullName>
    </submittedName>
</protein>
<feature type="compositionally biased region" description="Basic and acidic residues" evidence="1">
    <location>
        <begin position="86"/>
        <end position="95"/>
    </location>
</feature>
<dbReference type="AlphaFoldDB" id="A0A2S3H0C1"/>
<feature type="region of interest" description="Disordered" evidence="1">
    <location>
        <begin position="61"/>
        <end position="95"/>
    </location>
</feature>
<dbReference type="EMBL" id="CM008047">
    <property type="protein sequence ID" value="PAN12847.1"/>
    <property type="molecule type" value="Genomic_DNA"/>
</dbReference>